<dbReference type="AlphaFoldDB" id="A0AAU9JRK3"/>
<evidence type="ECO:0000256" key="1">
    <source>
        <dbReference type="ARBA" id="ARBA00009613"/>
    </source>
</evidence>
<keyword evidence="4 7" id="KW-0520">NAD</keyword>
<evidence type="ECO:0000256" key="3">
    <source>
        <dbReference type="ARBA" id="ARBA00023002"/>
    </source>
</evidence>
<dbReference type="InterPro" id="IPR010945">
    <property type="entry name" value="Malate_DH_type2"/>
</dbReference>
<evidence type="ECO:0000313" key="12">
    <source>
        <dbReference type="EMBL" id="CAG9328217.1"/>
    </source>
</evidence>
<keyword evidence="9" id="KW-0816">Tricarboxylic acid cycle</keyword>
<evidence type="ECO:0000256" key="9">
    <source>
        <dbReference type="RuleBase" id="RU003405"/>
    </source>
</evidence>
<feature type="active site" description="Proton acceptor" evidence="5">
    <location>
        <position position="200"/>
    </location>
</feature>
<feature type="binding site" evidence="6">
    <location>
        <position position="175"/>
    </location>
    <ligand>
        <name>substrate</name>
    </ligand>
</feature>
<dbReference type="HAMAP" id="MF_01517">
    <property type="entry name" value="Malate_dehydrog_2"/>
    <property type="match status" value="1"/>
</dbReference>
<evidence type="ECO:0000256" key="7">
    <source>
        <dbReference type="PIRSR" id="PIRSR000102-3"/>
    </source>
</evidence>
<dbReference type="Pfam" id="PF02866">
    <property type="entry name" value="Ldh_1_C"/>
    <property type="match status" value="1"/>
</dbReference>
<evidence type="ECO:0000256" key="8">
    <source>
        <dbReference type="RuleBase" id="RU003369"/>
    </source>
</evidence>
<feature type="domain" description="Lactate/malate dehydrogenase N-terminal" evidence="10">
    <location>
        <begin position="18"/>
        <end position="165"/>
    </location>
</feature>
<dbReference type="Proteomes" id="UP001162131">
    <property type="component" value="Unassembled WGS sequence"/>
</dbReference>
<evidence type="ECO:0000256" key="5">
    <source>
        <dbReference type="PIRSR" id="PIRSR000102-1"/>
    </source>
</evidence>
<comment type="catalytic activity">
    <reaction evidence="9">
        <text>(S)-malate + NAD(+) = oxaloacetate + NADH + H(+)</text>
        <dbReference type="Rhea" id="RHEA:21432"/>
        <dbReference type="ChEBI" id="CHEBI:15378"/>
        <dbReference type="ChEBI" id="CHEBI:15589"/>
        <dbReference type="ChEBI" id="CHEBI:16452"/>
        <dbReference type="ChEBI" id="CHEBI:57540"/>
        <dbReference type="ChEBI" id="CHEBI:57945"/>
        <dbReference type="EC" id="1.1.1.37"/>
    </reaction>
</comment>
<evidence type="ECO:0000256" key="4">
    <source>
        <dbReference type="ARBA" id="ARBA00023027"/>
    </source>
</evidence>
<dbReference type="GO" id="GO:0006108">
    <property type="term" value="P:malate metabolic process"/>
    <property type="evidence" value="ECO:0007669"/>
    <property type="project" value="InterPro"/>
</dbReference>
<keyword evidence="13" id="KW-1185">Reference proteome</keyword>
<dbReference type="NCBIfam" id="NF003916">
    <property type="entry name" value="PRK05442.1"/>
    <property type="match status" value="1"/>
</dbReference>
<organism evidence="12 13">
    <name type="scientific">Blepharisma stoltei</name>
    <dbReference type="NCBI Taxonomy" id="1481888"/>
    <lineage>
        <taxon>Eukaryota</taxon>
        <taxon>Sar</taxon>
        <taxon>Alveolata</taxon>
        <taxon>Ciliophora</taxon>
        <taxon>Postciliodesmatophora</taxon>
        <taxon>Heterotrichea</taxon>
        <taxon>Heterotrichida</taxon>
        <taxon>Blepharismidae</taxon>
        <taxon>Blepharisma</taxon>
    </lineage>
</organism>
<evidence type="ECO:0000313" key="13">
    <source>
        <dbReference type="Proteomes" id="UP001162131"/>
    </source>
</evidence>
<feature type="domain" description="Lactate/malate dehydrogenase C-terminal" evidence="11">
    <location>
        <begin position="169"/>
        <end position="339"/>
    </location>
</feature>
<feature type="binding site" evidence="7">
    <location>
        <position position="55"/>
    </location>
    <ligand>
        <name>NAD(+)</name>
        <dbReference type="ChEBI" id="CHEBI:57540"/>
    </ligand>
</feature>
<feature type="binding site" evidence="7">
    <location>
        <position position="118"/>
    </location>
    <ligand>
        <name>NAD(+)</name>
        <dbReference type="ChEBI" id="CHEBI:57540"/>
    </ligand>
</feature>
<feature type="binding site" evidence="7">
    <location>
        <begin position="142"/>
        <end position="144"/>
    </location>
    <ligand>
        <name>NAD(+)</name>
        <dbReference type="ChEBI" id="CHEBI:57540"/>
    </ligand>
</feature>
<dbReference type="Gene3D" id="3.90.110.10">
    <property type="entry name" value="Lactate dehydrogenase/glycoside hydrolase, family 4, C-terminal"/>
    <property type="match status" value="1"/>
</dbReference>
<dbReference type="InterPro" id="IPR001557">
    <property type="entry name" value="L-lactate/malate_DH"/>
</dbReference>
<dbReference type="PROSITE" id="PS00068">
    <property type="entry name" value="MDH"/>
    <property type="match status" value="1"/>
</dbReference>
<feature type="binding site" evidence="6">
    <location>
        <position position="105"/>
    </location>
    <ligand>
        <name>substrate</name>
    </ligand>
</feature>
<dbReference type="FunFam" id="3.90.110.10:FF:000002">
    <property type="entry name" value="Malate dehydrogenase"/>
    <property type="match status" value="1"/>
</dbReference>
<dbReference type="GO" id="GO:0030060">
    <property type="term" value="F:L-malate dehydrogenase (NAD+) activity"/>
    <property type="evidence" value="ECO:0007669"/>
    <property type="project" value="UniProtKB-EC"/>
</dbReference>
<reference evidence="12" key="1">
    <citation type="submission" date="2021-09" db="EMBL/GenBank/DDBJ databases">
        <authorList>
            <consortium name="AG Swart"/>
            <person name="Singh M."/>
            <person name="Singh A."/>
            <person name="Seah K."/>
            <person name="Emmerich C."/>
        </authorList>
    </citation>
    <scope>NUCLEOTIDE SEQUENCE</scope>
    <source>
        <strain evidence="12">ATCC30299</strain>
    </source>
</reference>
<protein>
    <recommendedName>
        <fullName evidence="2 9">Malate dehydrogenase</fullName>
        <ecNumber evidence="2 9">1.1.1.37</ecNumber>
    </recommendedName>
</protein>
<comment type="caution">
    <text evidence="12">The sequence shown here is derived from an EMBL/GenBank/DDBJ whole genome shotgun (WGS) entry which is preliminary data.</text>
</comment>
<dbReference type="InterPro" id="IPR001252">
    <property type="entry name" value="Malate_DH_AS"/>
</dbReference>
<keyword evidence="3 8" id="KW-0560">Oxidoreductase</keyword>
<gene>
    <name evidence="12" type="ORF">BSTOLATCC_MIC45672</name>
</gene>
<name>A0AAU9JRK3_9CILI</name>
<dbReference type="PIRSF" id="PIRSF000102">
    <property type="entry name" value="Lac_mal_DH"/>
    <property type="match status" value="1"/>
</dbReference>
<dbReference type="FunFam" id="3.40.50.720:FF:000010">
    <property type="entry name" value="Malate dehydrogenase"/>
    <property type="match status" value="1"/>
</dbReference>
<evidence type="ECO:0000256" key="2">
    <source>
        <dbReference type="ARBA" id="ARBA00012995"/>
    </source>
</evidence>
<dbReference type="Gene3D" id="3.40.50.720">
    <property type="entry name" value="NAD(P)-binding Rossmann-like Domain"/>
    <property type="match status" value="1"/>
</dbReference>
<dbReference type="SUPFAM" id="SSF51735">
    <property type="entry name" value="NAD(P)-binding Rossmann-fold domains"/>
    <property type="match status" value="1"/>
</dbReference>
<dbReference type="Pfam" id="PF00056">
    <property type="entry name" value="Ldh_1_N"/>
    <property type="match status" value="1"/>
</dbReference>
<feature type="binding site" evidence="6">
    <location>
        <position position="111"/>
    </location>
    <ligand>
        <name>substrate</name>
    </ligand>
</feature>
<dbReference type="EC" id="1.1.1.37" evidence="2 9"/>
<evidence type="ECO:0000259" key="11">
    <source>
        <dbReference type="Pfam" id="PF02866"/>
    </source>
</evidence>
<accession>A0AAU9JRK3</accession>
<dbReference type="InterPro" id="IPR036291">
    <property type="entry name" value="NAD(P)-bd_dom_sf"/>
</dbReference>
<sequence length="343" mass="37492">MLAKALSRSFSQAHKTPVRIAVTGGSGQISYSLLFRLASGALLGPHQPIILQIHDLPMMQQALRGVVMELHDCAFPLLHDVIATDVQSTVFTDVDYAFLVGSKPRGPGMERGDLLKQNGEIFVKVGEDLNKYAKKTCRVITVGNPANTNCLIAQSHAPDIPKQNFSAMTRLDHNRALIQLALRTGTPVTSVSHACIWGNHSSTMFPDASHVKINGHAGNARITQEYITSEFIPIVQQRGAAIIAARKLSSAASAANAAIDHMRDWTFGTQGGWVSMAVPSELYHGAYGVPEGLIFSYPLTVDASGHYHLVRDLPMNSFVNEKLRLTIDELQKEKQEVQHLLKK</sequence>
<proteinExistence type="inferred from homology"/>
<dbReference type="InterPro" id="IPR001236">
    <property type="entry name" value="Lactate/malate_DH_N"/>
</dbReference>
<dbReference type="PANTHER" id="PTHR23382">
    <property type="entry name" value="MALATE DEHYDROGENASE"/>
    <property type="match status" value="1"/>
</dbReference>
<dbReference type="InterPro" id="IPR022383">
    <property type="entry name" value="Lactate/malate_DH_C"/>
</dbReference>
<dbReference type="EMBL" id="CAJZBQ010000045">
    <property type="protein sequence ID" value="CAG9328217.1"/>
    <property type="molecule type" value="Genomic_DNA"/>
</dbReference>
<feature type="binding site" evidence="6">
    <location>
        <position position="144"/>
    </location>
    <ligand>
        <name>substrate</name>
    </ligand>
</feature>
<dbReference type="GO" id="GO:0006099">
    <property type="term" value="P:tricarboxylic acid cycle"/>
    <property type="evidence" value="ECO:0007669"/>
    <property type="project" value="UniProtKB-KW"/>
</dbReference>
<evidence type="ECO:0000259" key="10">
    <source>
        <dbReference type="Pfam" id="PF00056"/>
    </source>
</evidence>
<comment type="similarity">
    <text evidence="1">Belongs to the LDH/MDH superfamily. MDH type 2 family.</text>
</comment>
<evidence type="ECO:0000256" key="6">
    <source>
        <dbReference type="PIRSR" id="PIRSR000102-2"/>
    </source>
</evidence>
<dbReference type="NCBIfam" id="TIGR01759">
    <property type="entry name" value="MalateDH-SF1"/>
    <property type="match status" value="1"/>
</dbReference>
<dbReference type="SUPFAM" id="SSF56327">
    <property type="entry name" value="LDH C-terminal domain-like"/>
    <property type="match status" value="1"/>
</dbReference>
<dbReference type="InterPro" id="IPR015955">
    <property type="entry name" value="Lactate_DH/Glyco_Ohase_4_C"/>
</dbReference>